<dbReference type="SMART" id="SM00360">
    <property type="entry name" value="RRM"/>
    <property type="match status" value="1"/>
</dbReference>
<feature type="domain" description="RRM" evidence="8">
    <location>
        <begin position="16"/>
        <end position="93"/>
    </location>
</feature>
<dbReference type="InterPro" id="IPR000504">
    <property type="entry name" value="RRM_dom"/>
</dbReference>
<evidence type="ECO:0000256" key="5">
    <source>
        <dbReference type="ARBA" id="ARBA00023242"/>
    </source>
</evidence>
<dbReference type="InterPro" id="IPR051106">
    <property type="entry name" value="RNA-bind/splicing_reg"/>
</dbReference>
<dbReference type="GO" id="GO:0005634">
    <property type="term" value="C:nucleus"/>
    <property type="evidence" value="ECO:0007669"/>
    <property type="project" value="UniProtKB-SubCell"/>
</dbReference>
<gene>
    <name evidence="9" type="ORF">C3L33_19767</name>
</gene>
<comment type="subcellular location">
    <subcellularLocation>
        <location evidence="1">Nucleus</location>
    </subcellularLocation>
</comment>
<dbReference type="PANTHER" id="PTHR48028">
    <property type="entry name" value="GLYCINE-RICH RNA-BINDING PROTEIN RZ1A"/>
    <property type="match status" value="1"/>
</dbReference>
<evidence type="ECO:0000256" key="6">
    <source>
        <dbReference type="PROSITE-ProRule" id="PRU00176"/>
    </source>
</evidence>
<dbReference type="CDD" id="cd12311">
    <property type="entry name" value="RRM_SRSF2_SRSF8"/>
    <property type="match status" value="1"/>
</dbReference>
<feature type="compositionally biased region" description="Basic residues" evidence="7">
    <location>
        <begin position="100"/>
        <end position="110"/>
    </location>
</feature>
<evidence type="ECO:0000256" key="4">
    <source>
        <dbReference type="ARBA" id="ARBA00023187"/>
    </source>
</evidence>
<dbReference type="Pfam" id="PF00076">
    <property type="entry name" value="RRM_1"/>
    <property type="match status" value="1"/>
</dbReference>
<proteinExistence type="predicted"/>
<feature type="compositionally biased region" description="Basic and acidic residues" evidence="7">
    <location>
        <begin position="158"/>
        <end position="170"/>
    </location>
</feature>
<evidence type="ECO:0000259" key="8">
    <source>
        <dbReference type="PROSITE" id="PS50102"/>
    </source>
</evidence>
<name>A0A6A4KL04_9ERIC</name>
<dbReference type="InterPro" id="IPR012677">
    <property type="entry name" value="Nucleotide-bd_a/b_plait_sf"/>
</dbReference>
<dbReference type="GO" id="GO:0003723">
    <property type="term" value="F:RNA binding"/>
    <property type="evidence" value="ECO:0007669"/>
    <property type="project" value="UniProtKB-UniRule"/>
</dbReference>
<keyword evidence="4" id="KW-0508">mRNA splicing</keyword>
<dbReference type="PANTHER" id="PTHR48028:SF4">
    <property type="entry name" value="SC35-LIKE SPLICING FACTOR"/>
    <property type="match status" value="1"/>
</dbReference>
<dbReference type="GO" id="GO:0006397">
    <property type="term" value="P:mRNA processing"/>
    <property type="evidence" value="ECO:0007669"/>
    <property type="project" value="UniProtKB-KW"/>
</dbReference>
<keyword evidence="3 6" id="KW-0694">RNA-binding</keyword>
<accession>A0A6A4KL04</accession>
<evidence type="ECO:0000313" key="9">
    <source>
        <dbReference type="EMBL" id="KAE9448333.1"/>
    </source>
</evidence>
<feature type="region of interest" description="Disordered" evidence="7">
    <location>
        <begin position="94"/>
        <end position="200"/>
    </location>
</feature>
<evidence type="ECO:0000256" key="3">
    <source>
        <dbReference type="ARBA" id="ARBA00022884"/>
    </source>
</evidence>
<sequence>MSHFGKSGPPDIIDTYSLLVLNISFRTTADDLFPYFDKYGKVVDIFIPRDRRTGESRGFAFVRYKYQDEAQKAVDRLDGANLVDYSDKGRVIEPVPRTSSRLRSHSPRRRYRDDYHRDYDYSRRRSRSRSLDSASPRRDSLSPRRSLSPRKKPSSRGESPDRRSYDERSPTPRSVSPRRRPADSQSPSPRNSDLDVSSASTTSVAVDANGMHMLGISLENIYHRPLSLFDLCSLAHGAGDCSCEVVADVFSVVRYEFVGVALK</sequence>
<feature type="non-terminal residue" evidence="9">
    <location>
        <position position="1"/>
    </location>
</feature>
<organism evidence="9 10">
    <name type="scientific">Rhododendron williamsianum</name>
    <dbReference type="NCBI Taxonomy" id="262921"/>
    <lineage>
        <taxon>Eukaryota</taxon>
        <taxon>Viridiplantae</taxon>
        <taxon>Streptophyta</taxon>
        <taxon>Embryophyta</taxon>
        <taxon>Tracheophyta</taxon>
        <taxon>Spermatophyta</taxon>
        <taxon>Magnoliopsida</taxon>
        <taxon>eudicotyledons</taxon>
        <taxon>Gunneridae</taxon>
        <taxon>Pentapetalae</taxon>
        <taxon>asterids</taxon>
        <taxon>Ericales</taxon>
        <taxon>Ericaceae</taxon>
        <taxon>Ericoideae</taxon>
        <taxon>Rhodoreae</taxon>
        <taxon>Rhododendron</taxon>
    </lineage>
</organism>
<dbReference type="GO" id="GO:0008380">
    <property type="term" value="P:RNA splicing"/>
    <property type="evidence" value="ECO:0007669"/>
    <property type="project" value="UniProtKB-KW"/>
</dbReference>
<feature type="compositionally biased region" description="Basic and acidic residues" evidence="7">
    <location>
        <begin position="111"/>
        <end position="123"/>
    </location>
</feature>
<dbReference type="AlphaFoldDB" id="A0A6A4KL04"/>
<reference evidence="9 10" key="1">
    <citation type="journal article" date="2019" name="Genome Biol. Evol.">
        <title>The Rhododendron genome and chromosomal organization provide insight into shared whole-genome duplications across the heath family (Ericaceae).</title>
        <authorList>
            <person name="Soza V.L."/>
            <person name="Lindsley D."/>
            <person name="Waalkes A."/>
            <person name="Ramage E."/>
            <person name="Patwardhan R.P."/>
            <person name="Burton J.N."/>
            <person name="Adey A."/>
            <person name="Kumar A."/>
            <person name="Qiu R."/>
            <person name="Shendure J."/>
            <person name="Hall B."/>
        </authorList>
    </citation>
    <scope>NUCLEOTIDE SEQUENCE [LARGE SCALE GENOMIC DNA]</scope>
    <source>
        <strain evidence="9">RSF 1966-606</strain>
    </source>
</reference>
<dbReference type="OrthoDB" id="21467at2759"/>
<evidence type="ECO:0000313" key="10">
    <source>
        <dbReference type="Proteomes" id="UP000428333"/>
    </source>
</evidence>
<keyword evidence="5" id="KW-0539">Nucleus</keyword>
<evidence type="ECO:0000256" key="7">
    <source>
        <dbReference type="SAM" id="MobiDB-lite"/>
    </source>
</evidence>
<evidence type="ECO:0000256" key="1">
    <source>
        <dbReference type="ARBA" id="ARBA00004123"/>
    </source>
</evidence>
<dbReference type="InterPro" id="IPR035979">
    <property type="entry name" value="RBD_domain_sf"/>
</dbReference>
<keyword evidence="10" id="KW-1185">Reference proteome</keyword>
<dbReference type="Proteomes" id="UP000428333">
    <property type="component" value="Linkage Group LG12"/>
</dbReference>
<evidence type="ECO:0000256" key="2">
    <source>
        <dbReference type="ARBA" id="ARBA00022664"/>
    </source>
</evidence>
<dbReference type="Gene3D" id="3.30.70.330">
    <property type="match status" value="1"/>
</dbReference>
<protein>
    <recommendedName>
        <fullName evidence="8">RRM domain-containing protein</fullName>
    </recommendedName>
</protein>
<keyword evidence="2" id="KW-0507">mRNA processing</keyword>
<comment type="caution">
    <text evidence="9">The sequence shown here is derived from an EMBL/GenBank/DDBJ whole genome shotgun (WGS) entry which is preliminary data.</text>
</comment>
<dbReference type="PROSITE" id="PS50102">
    <property type="entry name" value="RRM"/>
    <property type="match status" value="1"/>
</dbReference>
<dbReference type="SUPFAM" id="SSF54928">
    <property type="entry name" value="RNA-binding domain, RBD"/>
    <property type="match status" value="1"/>
</dbReference>
<dbReference type="EMBL" id="QEFC01003433">
    <property type="protein sequence ID" value="KAE9448333.1"/>
    <property type="molecule type" value="Genomic_DNA"/>
</dbReference>